<dbReference type="Pfam" id="PF22105">
    <property type="entry name" value="DUF6943"/>
    <property type="match status" value="1"/>
</dbReference>
<reference evidence="1 2" key="1">
    <citation type="submission" date="2017-05" db="EMBL/GenBank/DDBJ databases">
        <authorList>
            <person name="Varghese N."/>
            <person name="Submissions S."/>
        </authorList>
    </citation>
    <scope>NUCLEOTIDE SEQUENCE [LARGE SCALE GENOMIC DNA]</scope>
    <source>
        <strain evidence="1 2">DSM 18015</strain>
    </source>
</reference>
<proteinExistence type="predicted"/>
<dbReference type="Proteomes" id="UP001158050">
    <property type="component" value="Unassembled WGS sequence"/>
</dbReference>
<dbReference type="EMBL" id="FXUO01000006">
    <property type="protein sequence ID" value="SMP94718.1"/>
    <property type="molecule type" value="Genomic_DNA"/>
</dbReference>
<dbReference type="InterPro" id="IPR054223">
    <property type="entry name" value="DUF6943"/>
</dbReference>
<keyword evidence="2" id="KW-1185">Reference proteome</keyword>
<name>A0ABY1R4T8_9FLAO</name>
<accession>A0ABY1R4T8</accession>
<evidence type="ECO:0000313" key="1">
    <source>
        <dbReference type="EMBL" id="SMP94718.1"/>
    </source>
</evidence>
<comment type="caution">
    <text evidence="1">The sequence shown here is derived from an EMBL/GenBank/DDBJ whole genome shotgun (WGS) entry which is preliminary data.</text>
</comment>
<gene>
    <name evidence="1" type="ORF">SAMN05421679_106117</name>
</gene>
<evidence type="ECO:0000313" key="2">
    <source>
        <dbReference type="Proteomes" id="UP001158050"/>
    </source>
</evidence>
<dbReference type="RefSeq" id="WP_283417302.1">
    <property type="nucleotide sequence ID" value="NZ_FXUO01000006.1"/>
</dbReference>
<sequence>MNFNIRTYNGKTTELRKNETVFYVQSHGLRAGRPIKEPIPNCWEVRTDRSIDFEILYIIFESRILEPFIRGSVIPFISLVEYRKIITPILKNAIHENRIINEHYLQIRKIEAQQGHQNKVRELLQTMKIAISKECYNKIKTVK</sequence>
<organism evidence="1 2">
    <name type="scientific">Epilithonimonas pallida</name>
    <dbReference type="NCBI Taxonomy" id="373671"/>
    <lineage>
        <taxon>Bacteria</taxon>
        <taxon>Pseudomonadati</taxon>
        <taxon>Bacteroidota</taxon>
        <taxon>Flavobacteriia</taxon>
        <taxon>Flavobacteriales</taxon>
        <taxon>Weeksellaceae</taxon>
        <taxon>Chryseobacterium group</taxon>
        <taxon>Epilithonimonas</taxon>
    </lineage>
</organism>
<protein>
    <submittedName>
        <fullName evidence="1">Uncharacterized protein</fullName>
    </submittedName>
</protein>